<dbReference type="InterPro" id="IPR038507">
    <property type="entry name" value="YcnI-like_sf"/>
</dbReference>
<dbReference type="Pfam" id="PF07987">
    <property type="entry name" value="DUF1775"/>
    <property type="match status" value="1"/>
</dbReference>
<evidence type="ECO:0000259" key="3">
    <source>
        <dbReference type="Pfam" id="PF07987"/>
    </source>
</evidence>
<feature type="compositionally biased region" description="Basic and acidic residues" evidence="1">
    <location>
        <begin position="7"/>
        <end position="21"/>
    </location>
</feature>
<dbReference type="Gene3D" id="2.60.40.2230">
    <property type="entry name" value="Uncharacterised protein YcnI-like PF07987, DUF1775"/>
    <property type="match status" value="1"/>
</dbReference>
<evidence type="ECO:0000256" key="1">
    <source>
        <dbReference type="SAM" id="MobiDB-lite"/>
    </source>
</evidence>
<reference evidence="4 5" key="1">
    <citation type="journal article" date="2016" name="Int. J. Syst. Evol. Microbiol.">
        <title>Agromyces aureus sp. nov., isolated from the rhizosphere of Salix caprea L. grown in a heavy-metal-contaminated soil.</title>
        <authorList>
            <person name="Corretto E."/>
            <person name="Antonielli L."/>
            <person name="Sessitsch A."/>
            <person name="Compant S."/>
            <person name="Gorfer M."/>
            <person name="Kuffner M."/>
            <person name="Brader G."/>
        </authorList>
    </citation>
    <scope>NUCLEOTIDE SEQUENCE [LARGE SCALE GENOMIC DNA]</scope>
    <source>
        <strain evidence="4 5">AR33</strain>
    </source>
</reference>
<feature type="region of interest" description="Disordered" evidence="1">
    <location>
        <begin position="1"/>
        <end position="21"/>
    </location>
</feature>
<keyword evidence="2" id="KW-0472">Membrane</keyword>
<feature type="region of interest" description="Disordered" evidence="1">
    <location>
        <begin position="190"/>
        <end position="215"/>
    </location>
</feature>
<dbReference type="Proteomes" id="UP000078437">
    <property type="component" value="Chromosome"/>
</dbReference>
<organism evidence="4 5">
    <name type="scientific">Agromyces aureus</name>
    <dbReference type="NCBI Taxonomy" id="453304"/>
    <lineage>
        <taxon>Bacteria</taxon>
        <taxon>Bacillati</taxon>
        <taxon>Actinomycetota</taxon>
        <taxon>Actinomycetes</taxon>
        <taxon>Micrococcales</taxon>
        <taxon>Microbacteriaceae</taxon>
        <taxon>Agromyces</taxon>
    </lineage>
</organism>
<dbReference type="KEGG" id="agy:ATC03_16105"/>
<protein>
    <recommendedName>
        <fullName evidence="3">YncI copper-binding domain-containing protein</fullName>
    </recommendedName>
</protein>
<name>A0A191WI68_9MICO</name>
<dbReference type="InterPro" id="IPR012533">
    <property type="entry name" value="YcnI-copper_dom"/>
</dbReference>
<keyword evidence="2" id="KW-1133">Transmembrane helix</keyword>
<accession>A0A191WI68</accession>
<dbReference type="AlphaFoldDB" id="A0A191WI68"/>
<dbReference type="CDD" id="cd08545">
    <property type="entry name" value="YcnI_like"/>
    <property type="match status" value="1"/>
</dbReference>
<keyword evidence="5" id="KW-1185">Reference proteome</keyword>
<gene>
    <name evidence="4" type="ORF">ATC03_16105</name>
</gene>
<dbReference type="EMBL" id="CP013979">
    <property type="protein sequence ID" value="ANJ28005.1"/>
    <property type="molecule type" value="Genomic_DNA"/>
</dbReference>
<evidence type="ECO:0000313" key="5">
    <source>
        <dbReference type="Proteomes" id="UP000078437"/>
    </source>
</evidence>
<evidence type="ECO:0000256" key="2">
    <source>
        <dbReference type="SAM" id="Phobius"/>
    </source>
</evidence>
<keyword evidence="2" id="KW-0812">Transmembrane</keyword>
<dbReference type="STRING" id="453304.ATC03_16105"/>
<sequence>MHHLIRDRRTSPSSRTHEEEPMNFRTAAIASSALVGGALLALGAPLAASAHVTVTPTDTAAGSYSVLTFSVGHGCEGSPTTSLTFDIPDEIESVTPTVNPNWTIEKVADGERTSQVVYTAVTPLVDGYRDTIALQMPLPEDAAGKTLEFPVLQTCETGETNWNEPMVEGEAEPEHPAPSITVTEAVAGGHHGGAAEAGDAEGEEHEADAAADADSSDTVARVLGIGGLAVGVVGLVVAIAARRPRKDA</sequence>
<feature type="domain" description="YncI copper-binding" evidence="3">
    <location>
        <begin position="51"/>
        <end position="182"/>
    </location>
</feature>
<feature type="transmembrane region" description="Helical" evidence="2">
    <location>
        <begin position="222"/>
        <end position="241"/>
    </location>
</feature>
<proteinExistence type="predicted"/>
<feature type="compositionally biased region" description="Acidic residues" evidence="1">
    <location>
        <begin position="198"/>
        <end position="215"/>
    </location>
</feature>
<evidence type="ECO:0000313" key="4">
    <source>
        <dbReference type="EMBL" id="ANJ28005.1"/>
    </source>
</evidence>
<reference evidence="5" key="2">
    <citation type="submission" date="2016-01" db="EMBL/GenBank/DDBJ databases">
        <title>Complete genome sequence of Agromyces aureus AR33T and comparison with related organisms.</title>
        <authorList>
            <person name="Corretto E."/>
            <person name="Antonielli L."/>
            <person name="Sessitsch A."/>
            <person name="Brader G."/>
        </authorList>
    </citation>
    <scope>NUCLEOTIDE SEQUENCE [LARGE SCALE GENOMIC DNA]</scope>
    <source>
        <strain evidence="5">AR33</strain>
    </source>
</reference>